<gene>
    <name evidence="1" type="ORF">BDM02DRAFT_3258690</name>
</gene>
<name>A0ACB6ZS60_THEGA</name>
<organism evidence="1 2">
    <name type="scientific">Thelephora ganbajun</name>
    <name type="common">Ganba fungus</name>
    <dbReference type="NCBI Taxonomy" id="370292"/>
    <lineage>
        <taxon>Eukaryota</taxon>
        <taxon>Fungi</taxon>
        <taxon>Dikarya</taxon>
        <taxon>Basidiomycota</taxon>
        <taxon>Agaricomycotina</taxon>
        <taxon>Agaricomycetes</taxon>
        <taxon>Thelephorales</taxon>
        <taxon>Thelephoraceae</taxon>
        <taxon>Thelephora</taxon>
    </lineage>
</organism>
<comment type="caution">
    <text evidence="1">The sequence shown here is derived from an EMBL/GenBank/DDBJ whole genome shotgun (WGS) entry which is preliminary data.</text>
</comment>
<evidence type="ECO:0000313" key="1">
    <source>
        <dbReference type="EMBL" id="KAF9651961.1"/>
    </source>
</evidence>
<accession>A0ACB6ZS60</accession>
<reference evidence="1" key="2">
    <citation type="journal article" date="2020" name="Nat. Commun.">
        <title>Large-scale genome sequencing of mycorrhizal fungi provides insights into the early evolution of symbiotic traits.</title>
        <authorList>
            <person name="Miyauchi S."/>
            <person name="Kiss E."/>
            <person name="Kuo A."/>
            <person name="Drula E."/>
            <person name="Kohler A."/>
            <person name="Sanchez-Garcia M."/>
            <person name="Morin E."/>
            <person name="Andreopoulos B."/>
            <person name="Barry K.W."/>
            <person name="Bonito G."/>
            <person name="Buee M."/>
            <person name="Carver A."/>
            <person name="Chen C."/>
            <person name="Cichocki N."/>
            <person name="Clum A."/>
            <person name="Culley D."/>
            <person name="Crous P.W."/>
            <person name="Fauchery L."/>
            <person name="Girlanda M."/>
            <person name="Hayes R.D."/>
            <person name="Keri Z."/>
            <person name="LaButti K."/>
            <person name="Lipzen A."/>
            <person name="Lombard V."/>
            <person name="Magnuson J."/>
            <person name="Maillard F."/>
            <person name="Murat C."/>
            <person name="Nolan M."/>
            <person name="Ohm R.A."/>
            <person name="Pangilinan J."/>
            <person name="Pereira M.F."/>
            <person name="Perotto S."/>
            <person name="Peter M."/>
            <person name="Pfister S."/>
            <person name="Riley R."/>
            <person name="Sitrit Y."/>
            <person name="Stielow J.B."/>
            <person name="Szollosi G."/>
            <person name="Zifcakova L."/>
            <person name="Stursova M."/>
            <person name="Spatafora J.W."/>
            <person name="Tedersoo L."/>
            <person name="Vaario L.M."/>
            <person name="Yamada A."/>
            <person name="Yan M."/>
            <person name="Wang P."/>
            <person name="Xu J."/>
            <person name="Bruns T."/>
            <person name="Baldrian P."/>
            <person name="Vilgalys R."/>
            <person name="Dunand C."/>
            <person name="Henrissat B."/>
            <person name="Grigoriev I.V."/>
            <person name="Hibbett D."/>
            <person name="Nagy L.G."/>
            <person name="Martin F.M."/>
        </authorList>
    </citation>
    <scope>NUCLEOTIDE SEQUENCE</scope>
    <source>
        <strain evidence="1">P2</strain>
    </source>
</reference>
<reference evidence="1" key="1">
    <citation type="submission" date="2019-10" db="EMBL/GenBank/DDBJ databases">
        <authorList>
            <consortium name="DOE Joint Genome Institute"/>
            <person name="Kuo A."/>
            <person name="Miyauchi S."/>
            <person name="Kiss E."/>
            <person name="Drula E."/>
            <person name="Kohler A."/>
            <person name="Sanchez-Garcia M."/>
            <person name="Andreopoulos B."/>
            <person name="Barry K.W."/>
            <person name="Bonito G."/>
            <person name="Buee M."/>
            <person name="Carver A."/>
            <person name="Chen C."/>
            <person name="Cichocki N."/>
            <person name="Clum A."/>
            <person name="Culley D."/>
            <person name="Crous P.W."/>
            <person name="Fauchery L."/>
            <person name="Girlanda M."/>
            <person name="Hayes R."/>
            <person name="Keri Z."/>
            <person name="Labutti K."/>
            <person name="Lipzen A."/>
            <person name="Lombard V."/>
            <person name="Magnuson J."/>
            <person name="Maillard F."/>
            <person name="Morin E."/>
            <person name="Murat C."/>
            <person name="Nolan M."/>
            <person name="Ohm R."/>
            <person name="Pangilinan J."/>
            <person name="Pereira M."/>
            <person name="Perotto S."/>
            <person name="Peter M."/>
            <person name="Riley R."/>
            <person name="Sitrit Y."/>
            <person name="Stielow B."/>
            <person name="Szollosi G."/>
            <person name="Zifcakova L."/>
            <person name="Stursova M."/>
            <person name="Spatafora J.W."/>
            <person name="Tedersoo L."/>
            <person name="Vaario L.-M."/>
            <person name="Yamada A."/>
            <person name="Yan M."/>
            <person name="Wang P."/>
            <person name="Xu J."/>
            <person name="Bruns T."/>
            <person name="Baldrian P."/>
            <person name="Vilgalys R."/>
            <person name="Henrissat B."/>
            <person name="Grigoriev I.V."/>
            <person name="Hibbett D."/>
            <person name="Nagy L.G."/>
            <person name="Martin F.M."/>
        </authorList>
    </citation>
    <scope>NUCLEOTIDE SEQUENCE</scope>
    <source>
        <strain evidence="1">P2</strain>
    </source>
</reference>
<protein>
    <submittedName>
        <fullName evidence="1">Uncharacterized protein</fullName>
    </submittedName>
</protein>
<sequence length="201" mass="21830">VSPSSTSSVVPSSATSTNSTWKTVGIAVSVVTLIGLTILLVVFYEQWTAFVRDVFLCRHSRRDQDPLGDEEFLSDKHYENYDTTIRSHNRKWAREIRESARLSNIRYPTDVFYGDGSTLGPGKAGIGAGGSAGRRGVVTGEFGQLDRPSRPSFLQRLSVLSLRAPSPVSPRLKVKSYSPGIGNTGDGFTTSTLSPPKVSTF</sequence>
<feature type="non-terminal residue" evidence="1">
    <location>
        <position position="1"/>
    </location>
</feature>
<dbReference type="EMBL" id="MU117971">
    <property type="protein sequence ID" value="KAF9651961.1"/>
    <property type="molecule type" value="Genomic_DNA"/>
</dbReference>
<keyword evidence="2" id="KW-1185">Reference proteome</keyword>
<proteinExistence type="predicted"/>
<dbReference type="Proteomes" id="UP000886501">
    <property type="component" value="Unassembled WGS sequence"/>
</dbReference>
<evidence type="ECO:0000313" key="2">
    <source>
        <dbReference type="Proteomes" id="UP000886501"/>
    </source>
</evidence>